<dbReference type="Proteomes" id="UP000198744">
    <property type="component" value="Unassembled WGS sequence"/>
</dbReference>
<proteinExistence type="predicted"/>
<gene>
    <name evidence="1" type="ORF">SAMN04489760_11015</name>
</gene>
<dbReference type="STRING" id="43775.SAMN04489760_11015"/>
<evidence type="ECO:0000313" key="1">
    <source>
        <dbReference type="EMBL" id="SEM31053.1"/>
    </source>
</evidence>
<accession>A0A1H7XBJ4</accession>
<sequence>MPFTLNSTVDYHKSKLETLGWELTVSNALYPQDSPCRSILNDPSSYGRHLYEFLISVVPPLAKVDRIMEIGGGYGYLMRDFLECNPGLKPFMMDISPFLLQKQEETLKDFEVIFREGNFLECDDALLEGIELVVMNEILGDFPTAVDVPADILSPDFLPDSPEEPLHRIRRLYDLYALGRPQTRTFNFNLGAVEAVEKLCKAGVPAIFLGEHSCEASLPEHFARYIHLETADSPQRIALKGHDEYTIKMSHLQQVAEALQYRVLRGPFADFLDIRYSDSLLSILTSTDDADDRQEILVHFLGDLFQYEYLILVR</sequence>
<evidence type="ECO:0000313" key="2">
    <source>
        <dbReference type="Proteomes" id="UP000198744"/>
    </source>
</evidence>
<organism evidence="1 2">
    <name type="scientific">Syntrophus gentianae</name>
    <dbReference type="NCBI Taxonomy" id="43775"/>
    <lineage>
        <taxon>Bacteria</taxon>
        <taxon>Pseudomonadati</taxon>
        <taxon>Thermodesulfobacteriota</taxon>
        <taxon>Syntrophia</taxon>
        <taxon>Syntrophales</taxon>
        <taxon>Syntrophaceae</taxon>
        <taxon>Syntrophus</taxon>
    </lineage>
</organism>
<keyword evidence="2" id="KW-1185">Reference proteome</keyword>
<reference evidence="1 2" key="1">
    <citation type="submission" date="2016-10" db="EMBL/GenBank/DDBJ databases">
        <authorList>
            <person name="de Groot N.N."/>
        </authorList>
    </citation>
    <scope>NUCLEOTIDE SEQUENCE [LARGE SCALE GENOMIC DNA]</scope>
    <source>
        <strain evidence="1 2">DSM 8423</strain>
    </source>
</reference>
<dbReference type="RefSeq" id="WP_093883249.1">
    <property type="nucleotide sequence ID" value="NZ_FOBS01000010.1"/>
</dbReference>
<evidence type="ECO:0008006" key="3">
    <source>
        <dbReference type="Google" id="ProtNLM"/>
    </source>
</evidence>
<dbReference type="EMBL" id="FOBS01000010">
    <property type="protein sequence ID" value="SEM31053.1"/>
    <property type="molecule type" value="Genomic_DNA"/>
</dbReference>
<dbReference type="Gene3D" id="3.40.50.150">
    <property type="entry name" value="Vaccinia Virus protein VP39"/>
    <property type="match status" value="1"/>
</dbReference>
<dbReference type="InterPro" id="IPR029063">
    <property type="entry name" value="SAM-dependent_MTases_sf"/>
</dbReference>
<dbReference type="AlphaFoldDB" id="A0A1H7XBJ4"/>
<dbReference type="SUPFAM" id="SSF53335">
    <property type="entry name" value="S-adenosyl-L-methionine-dependent methyltransferases"/>
    <property type="match status" value="1"/>
</dbReference>
<protein>
    <recommendedName>
        <fullName evidence="3">Methyltransferase domain-containing protein</fullName>
    </recommendedName>
</protein>
<name>A0A1H7XBJ4_9BACT</name>
<dbReference type="OrthoDB" id="9760689at2"/>